<comment type="similarity">
    <text evidence="9 10">Belongs to the thiamine-phosphate synthase family.</text>
</comment>
<name>A0A940X474_9GAMM</name>
<dbReference type="PANTHER" id="PTHR20857">
    <property type="entry name" value="THIAMINE-PHOSPHATE PYROPHOSPHORYLASE"/>
    <property type="match status" value="1"/>
</dbReference>
<evidence type="ECO:0000256" key="6">
    <source>
        <dbReference type="ARBA" id="ARBA00047334"/>
    </source>
</evidence>
<feature type="binding site" evidence="9">
    <location>
        <position position="85"/>
    </location>
    <ligand>
        <name>Mg(2+)</name>
        <dbReference type="ChEBI" id="CHEBI:18420"/>
    </ligand>
</feature>
<feature type="binding site" evidence="9">
    <location>
        <position position="153"/>
    </location>
    <ligand>
        <name>4-amino-2-methyl-5-(diphosphooxymethyl)pyrimidine</name>
        <dbReference type="ChEBI" id="CHEBI:57841"/>
    </ligand>
</feature>
<feature type="binding site" evidence="9">
    <location>
        <position position="179"/>
    </location>
    <ligand>
        <name>2-[(2R,5Z)-2-carboxy-4-methylthiazol-5(2H)-ylidene]ethyl phosphate</name>
        <dbReference type="ChEBI" id="CHEBI:62899"/>
    </ligand>
</feature>
<dbReference type="Pfam" id="PF02581">
    <property type="entry name" value="TMP-TENI"/>
    <property type="match status" value="1"/>
</dbReference>
<evidence type="ECO:0000256" key="10">
    <source>
        <dbReference type="RuleBase" id="RU003826"/>
    </source>
</evidence>
<evidence type="ECO:0000256" key="5">
    <source>
        <dbReference type="ARBA" id="ARBA00022977"/>
    </source>
</evidence>
<feature type="binding site" evidence="9">
    <location>
        <begin position="52"/>
        <end position="56"/>
    </location>
    <ligand>
        <name>4-amino-2-methyl-5-(diphosphooxymethyl)pyrimidine</name>
        <dbReference type="ChEBI" id="CHEBI:57841"/>
    </ligand>
</feature>
<comment type="catalytic activity">
    <reaction evidence="6 9 10">
        <text>4-methyl-5-(2-phosphooxyethyl)-thiazole + 4-amino-2-methyl-5-(diphosphooxymethyl)pyrimidine + H(+) = thiamine phosphate + diphosphate</text>
        <dbReference type="Rhea" id="RHEA:22328"/>
        <dbReference type="ChEBI" id="CHEBI:15378"/>
        <dbReference type="ChEBI" id="CHEBI:33019"/>
        <dbReference type="ChEBI" id="CHEBI:37575"/>
        <dbReference type="ChEBI" id="CHEBI:57841"/>
        <dbReference type="ChEBI" id="CHEBI:58296"/>
        <dbReference type="EC" id="2.5.1.3"/>
    </reaction>
</comment>
<dbReference type="Gene3D" id="3.20.20.70">
    <property type="entry name" value="Aldolase class I"/>
    <property type="match status" value="1"/>
</dbReference>
<feature type="domain" description="Thiamine phosphate synthase/TenI" evidence="12">
    <location>
        <begin position="23"/>
        <end position="201"/>
    </location>
</feature>
<dbReference type="PANTHER" id="PTHR20857:SF15">
    <property type="entry name" value="THIAMINE-PHOSPHATE SYNTHASE"/>
    <property type="match status" value="1"/>
</dbReference>
<comment type="pathway">
    <text evidence="1 9 11">Cofactor biosynthesis; thiamine diphosphate biosynthesis; thiamine phosphate from 4-amino-2-methyl-5-diphosphomethylpyrimidine and 4-methyl-5-(2-phosphoethyl)-thiazole: step 1/1.</text>
</comment>
<dbReference type="EC" id="2.5.1.3" evidence="9"/>
<evidence type="ECO:0000313" key="13">
    <source>
        <dbReference type="EMBL" id="MBP3984349.1"/>
    </source>
</evidence>
<dbReference type="EMBL" id="JAGKTC010000002">
    <property type="protein sequence ID" value="MBP3984349.1"/>
    <property type="molecule type" value="Genomic_DNA"/>
</dbReference>
<dbReference type="RefSeq" id="WP_210536235.1">
    <property type="nucleotide sequence ID" value="NZ_JAGKTC010000002.1"/>
</dbReference>
<dbReference type="HAMAP" id="MF_00097">
    <property type="entry name" value="TMP_synthase"/>
    <property type="match status" value="1"/>
</dbReference>
<keyword evidence="14" id="KW-1185">Reference proteome</keyword>
<dbReference type="GO" id="GO:0009229">
    <property type="term" value="P:thiamine diphosphate biosynthetic process"/>
    <property type="evidence" value="ECO:0007669"/>
    <property type="project" value="UniProtKB-UniRule"/>
</dbReference>
<protein>
    <recommendedName>
        <fullName evidence="9">Thiamine-phosphate synthase</fullName>
        <shortName evidence="9">TP synthase</shortName>
        <shortName evidence="9">TPS</shortName>
        <ecNumber evidence="9">2.5.1.3</ecNumber>
    </recommendedName>
    <alternativeName>
        <fullName evidence="9">Thiamine-phosphate pyrophosphorylase</fullName>
        <shortName evidence="9">TMP pyrophosphorylase</shortName>
        <shortName evidence="9">TMP-PPase</shortName>
    </alternativeName>
</protein>
<gene>
    <name evidence="9" type="primary">thiE</name>
    <name evidence="13" type="ORF">J5837_07890</name>
</gene>
<dbReference type="GO" id="GO:0000287">
    <property type="term" value="F:magnesium ion binding"/>
    <property type="evidence" value="ECO:0007669"/>
    <property type="project" value="UniProtKB-UniRule"/>
</dbReference>
<proteinExistence type="inferred from homology"/>
<reference evidence="13" key="2">
    <citation type="submission" date="2021-03" db="EMBL/GenBank/DDBJ databases">
        <authorList>
            <person name="Cao W."/>
        </authorList>
    </citation>
    <scope>NUCLEOTIDE SEQUENCE</scope>
    <source>
        <strain evidence="13">110414</strain>
    </source>
</reference>
<dbReference type="InterPro" id="IPR036206">
    <property type="entry name" value="ThiamineP_synth_sf"/>
</dbReference>
<dbReference type="GO" id="GO:0005737">
    <property type="term" value="C:cytoplasm"/>
    <property type="evidence" value="ECO:0007669"/>
    <property type="project" value="TreeGrafter"/>
</dbReference>
<keyword evidence="4 9" id="KW-0460">Magnesium</keyword>
<accession>A0A940X474</accession>
<feature type="binding site" evidence="9">
    <location>
        <position position="123"/>
    </location>
    <ligand>
        <name>4-amino-2-methyl-5-(diphosphooxymethyl)pyrimidine</name>
        <dbReference type="ChEBI" id="CHEBI:57841"/>
    </ligand>
</feature>
<feature type="binding site" evidence="9">
    <location>
        <begin position="150"/>
        <end position="152"/>
    </location>
    <ligand>
        <name>2-[(2R,5Z)-2-carboxy-4-methylthiazol-5(2H)-ylidene]ethyl phosphate</name>
        <dbReference type="ChEBI" id="CHEBI:62899"/>
    </ligand>
</feature>
<evidence type="ECO:0000256" key="9">
    <source>
        <dbReference type="HAMAP-Rule" id="MF_00097"/>
    </source>
</evidence>
<organism evidence="13 14">
    <name type="scientific">Pseudoxanthomonas helianthi</name>
    <dbReference type="NCBI Taxonomy" id="1453541"/>
    <lineage>
        <taxon>Bacteria</taxon>
        <taxon>Pseudomonadati</taxon>
        <taxon>Pseudomonadota</taxon>
        <taxon>Gammaproteobacteria</taxon>
        <taxon>Lysobacterales</taxon>
        <taxon>Lysobacteraceae</taxon>
        <taxon>Pseudoxanthomonas</taxon>
    </lineage>
</organism>
<comment type="caution">
    <text evidence="13">The sequence shown here is derived from an EMBL/GenBank/DDBJ whole genome shotgun (WGS) entry which is preliminary data.</text>
</comment>
<dbReference type="GO" id="GO:0004789">
    <property type="term" value="F:thiamine-phosphate diphosphorylase activity"/>
    <property type="evidence" value="ECO:0007669"/>
    <property type="project" value="UniProtKB-UniRule"/>
</dbReference>
<evidence type="ECO:0000256" key="11">
    <source>
        <dbReference type="RuleBase" id="RU004253"/>
    </source>
</evidence>
<comment type="catalytic activity">
    <reaction evidence="7 9 10">
        <text>2-(2-carboxy-4-methylthiazol-5-yl)ethyl phosphate + 4-amino-2-methyl-5-(diphosphooxymethyl)pyrimidine + 2 H(+) = thiamine phosphate + CO2 + diphosphate</text>
        <dbReference type="Rhea" id="RHEA:47848"/>
        <dbReference type="ChEBI" id="CHEBI:15378"/>
        <dbReference type="ChEBI" id="CHEBI:16526"/>
        <dbReference type="ChEBI" id="CHEBI:33019"/>
        <dbReference type="ChEBI" id="CHEBI:37575"/>
        <dbReference type="ChEBI" id="CHEBI:57841"/>
        <dbReference type="ChEBI" id="CHEBI:62890"/>
        <dbReference type="EC" id="2.5.1.3"/>
    </reaction>
</comment>
<feature type="binding site" evidence="9">
    <location>
        <position position="104"/>
    </location>
    <ligand>
        <name>Mg(2+)</name>
        <dbReference type="ChEBI" id="CHEBI:18420"/>
    </ligand>
</feature>
<evidence type="ECO:0000256" key="7">
    <source>
        <dbReference type="ARBA" id="ARBA00047851"/>
    </source>
</evidence>
<comment type="caution">
    <text evidence="9">Lacks conserved residue(s) required for the propagation of feature annotation.</text>
</comment>
<sequence>MEAHCPTPAATPKALHGPVPRGLYLITPDEPDTARLLARVSPLLGAGVALLQYRNKAASAVLKLEQATALQALCAQAGVPLVINDDIMLARHVGAAGAHLGEDDGGIAAARAALGAEAIIGASCYDEIERAERAVAAGASYVAFGAFFPTTTKVTTRRATPQLLRDAKPLGVPLAAIGGITPDNTQSLVEAGADLIAVIGGVFDAADPLAAIHAYRESFHVGAT</sequence>
<evidence type="ECO:0000256" key="8">
    <source>
        <dbReference type="ARBA" id="ARBA00047883"/>
    </source>
</evidence>
<keyword evidence="3 9" id="KW-0479">Metal-binding</keyword>
<keyword evidence="2 9" id="KW-0808">Transferase</keyword>
<evidence type="ECO:0000256" key="4">
    <source>
        <dbReference type="ARBA" id="ARBA00022842"/>
    </source>
</evidence>
<dbReference type="InterPro" id="IPR034291">
    <property type="entry name" value="TMP_synthase"/>
</dbReference>
<dbReference type="InterPro" id="IPR022998">
    <property type="entry name" value="ThiamineP_synth_TenI"/>
</dbReference>
<evidence type="ECO:0000256" key="1">
    <source>
        <dbReference type="ARBA" id="ARBA00005165"/>
    </source>
</evidence>
<dbReference type="GO" id="GO:0009228">
    <property type="term" value="P:thiamine biosynthetic process"/>
    <property type="evidence" value="ECO:0007669"/>
    <property type="project" value="UniProtKB-KW"/>
</dbReference>
<dbReference type="Proteomes" id="UP000673447">
    <property type="component" value="Unassembled WGS sequence"/>
</dbReference>
<dbReference type="InterPro" id="IPR013785">
    <property type="entry name" value="Aldolase_TIM"/>
</dbReference>
<keyword evidence="5 9" id="KW-0784">Thiamine biosynthesis</keyword>
<dbReference type="NCBIfam" id="TIGR00693">
    <property type="entry name" value="thiE"/>
    <property type="match status" value="1"/>
</dbReference>
<evidence type="ECO:0000259" key="12">
    <source>
        <dbReference type="Pfam" id="PF02581"/>
    </source>
</evidence>
<dbReference type="SUPFAM" id="SSF51391">
    <property type="entry name" value="Thiamin phosphate synthase"/>
    <property type="match status" value="1"/>
</dbReference>
<evidence type="ECO:0000313" key="14">
    <source>
        <dbReference type="Proteomes" id="UP000673447"/>
    </source>
</evidence>
<evidence type="ECO:0000256" key="2">
    <source>
        <dbReference type="ARBA" id="ARBA00022679"/>
    </source>
</evidence>
<comment type="function">
    <text evidence="9">Condenses 4-methyl-5-(beta-hydroxyethyl)thiazole monophosphate (THZ-P) and 2-methyl-4-amino-5-hydroxymethyl pyrimidine pyrophosphate (HMP-PP) to form thiamine monophosphate (TMP).</text>
</comment>
<evidence type="ECO:0000256" key="3">
    <source>
        <dbReference type="ARBA" id="ARBA00022723"/>
    </source>
</evidence>
<comment type="cofactor">
    <cofactor evidence="9">
        <name>Mg(2+)</name>
        <dbReference type="ChEBI" id="CHEBI:18420"/>
    </cofactor>
    <text evidence="9">Binds 1 Mg(2+) ion per subunit.</text>
</comment>
<comment type="catalytic activity">
    <reaction evidence="8 9 10">
        <text>2-[(2R,5Z)-2-carboxy-4-methylthiazol-5(2H)-ylidene]ethyl phosphate + 4-amino-2-methyl-5-(diphosphooxymethyl)pyrimidine + 2 H(+) = thiamine phosphate + CO2 + diphosphate</text>
        <dbReference type="Rhea" id="RHEA:47844"/>
        <dbReference type="ChEBI" id="CHEBI:15378"/>
        <dbReference type="ChEBI" id="CHEBI:16526"/>
        <dbReference type="ChEBI" id="CHEBI:33019"/>
        <dbReference type="ChEBI" id="CHEBI:37575"/>
        <dbReference type="ChEBI" id="CHEBI:57841"/>
        <dbReference type="ChEBI" id="CHEBI:62899"/>
        <dbReference type="EC" id="2.5.1.3"/>
    </reaction>
</comment>
<feature type="binding site" evidence="9">
    <location>
        <position position="84"/>
    </location>
    <ligand>
        <name>4-amino-2-methyl-5-(diphosphooxymethyl)pyrimidine</name>
        <dbReference type="ChEBI" id="CHEBI:57841"/>
    </ligand>
</feature>
<reference evidence="13" key="1">
    <citation type="journal article" date="2016" name="Int. J. Syst. Evol. Microbiol.">
        <title>Pseudoxanthomonas helianthi sp. nov., isolated from roots of Jerusalem artichoke (Helianthus tuberosus).</title>
        <authorList>
            <person name="Kittiwongwattana C."/>
            <person name="Thawai C."/>
        </authorList>
    </citation>
    <scope>NUCLEOTIDE SEQUENCE</scope>
    <source>
        <strain evidence="13">110414</strain>
    </source>
</reference>
<dbReference type="AlphaFoldDB" id="A0A940X474"/>
<dbReference type="CDD" id="cd00564">
    <property type="entry name" value="TMP_TenI"/>
    <property type="match status" value="1"/>
</dbReference>